<evidence type="ECO:0000313" key="2">
    <source>
        <dbReference type="EMBL" id="MBB6445896.1"/>
    </source>
</evidence>
<dbReference type="Proteomes" id="UP000531594">
    <property type="component" value="Unassembled WGS sequence"/>
</dbReference>
<dbReference type="AlphaFoldDB" id="A0A7X0HUP6"/>
<dbReference type="Pfam" id="PF09580">
    <property type="entry name" value="Spore_YhcN_YlaJ"/>
    <property type="match status" value="1"/>
</dbReference>
<organism evidence="2 3">
    <name type="scientific">Bacillus benzoevorans</name>
    <dbReference type="NCBI Taxonomy" id="1456"/>
    <lineage>
        <taxon>Bacteria</taxon>
        <taxon>Bacillati</taxon>
        <taxon>Bacillota</taxon>
        <taxon>Bacilli</taxon>
        <taxon>Bacillales</taxon>
        <taxon>Bacillaceae</taxon>
        <taxon>Bacillus</taxon>
    </lineage>
</organism>
<feature type="compositionally biased region" description="Basic and acidic residues" evidence="1">
    <location>
        <begin position="74"/>
        <end position="83"/>
    </location>
</feature>
<comment type="caution">
    <text evidence="2">The sequence shown here is derived from an EMBL/GenBank/DDBJ whole genome shotgun (WGS) entry which is preliminary data.</text>
</comment>
<accession>A0A7X0HUP6</accession>
<sequence>MRQFLKKSSIFAALVIALTGCNTNDETALQDKRTDRTMPIGYYSNENHENNGGNAIILEGSDNDGPAVEMLDHTLGKESENNRRVMRSSNSDSESNSLAPVDNRNNQRSVKPLIGRSDINYHGHLSNADRIQRQSYYEGYEGKFAERVTTAVMGVQNVKDARTIVYGKNVIIGVQLANGNLAEETKKNIQQAVQRHVDGRTVYYVTNESRFNALKAMDNDLKNGVSREQMNTDIEKLIRLLNQRGQ</sequence>
<feature type="compositionally biased region" description="Low complexity" evidence="1">
    <location>
        <begin position="88"/>
        <end position="97"/>
    </location>
</feature>
<evidence type="ECO:0000256" key="1">
    <source>
        <dbReference type="SAM" id="MobiDB-lite"/>
    </source>
</evidence>
<feature type="region of interest" description="Disordered" evidence="1">
    <location>
        <begin position="74"/>
        <end position="112"/>
    </location>
</feature>
<protein>
    <submittedName>
        <fullName evidence="2">Spore cortex protein</fullName>
    </submittedName>
</protein>
<proteinExistence type="predicted"/>
<gene>
    <name evidence="2" type="ORF">HNR53_002545</name>
</gene>
<keyword evidence="3" id="KW-1185">Reference proteome</keyword>
<dbReference type="InterPro" id="IPR019076">
    <property type="entry name" value="Spore_lipoprot_YhcN/YlaJ-like"/>
</dbReference>
<dbReference type="RefSeq" id="WP_184526368.1">
    <property type="nucleotide sequence ID" value="NZ_JACHGK010000008.1"/>
</dbReference>
<dbReference type="PROSITE" id="PS51257">
    <property type="entry name" value="PROKAR_LIPOPROTEIN"/>
    <property type="match status" value="1"/>
</dbReference>
<name>A0A7X0HUP6_9BACI</name>
<evidence type="ECO:0000313" key="3">
    <source>
        <dbReference type="Proteomes" id="UP000531594"/>
    </source>
</evidence>
<reference evidence="2 3" key="1">
    <citation type="submission" date="2020-08" db="EMBL/GenBank/DDBJ databases">
        <title>Genomic Encyclopedia of Type Strains, Phase IV (KMG-IV): sequencing the most valuable type-strain genomes for metagenomic binning, comparative biology and taxonomic classification.</title>
        <authorList>
            <person name="Goeker M."/>
        </authorList>
    </citation>
    <scope>NUCLEOTIDE SEQUENCE [LARGE SCALE GENOMIC DNA]</scope>
    <source>
        <strain evidence="2 3">DSM 5391</strain>
    </source>
</reference>
<dbReference type="EMBL" id="JACHGK010000008">
    <property type="protein sequence ID" value="MBB6445896.1"/>
    <property type="molecule type" value="Genomic_DNA"/>
</dbReference>